<feature type="transmembrane region" description="Helical" evidence="8">
    <location>
        <begin position="144"/>
        <end position="166"/>
    </location>
</feature>
<feature type="transmembrane region" description="Helical" evidence="8">
    <location>
        <begin position="271"/>
        <end position="291"/>
    </location>
</feature>
<comment type="caution">
    <text evidence="10">The sequence shown here is derived from an EMBL/GenBank/DDBJ whole genome shotgun (WGS) entry which is preliminary data.</text>
</comment>
<dbReference type="EMBL" id="JAEKJA010000011">
    <property type="protein sequence ID" value="MBJ3776830.1"/>
    <property type="molecule type" value="Genomic_DNA"/>
</dbReference>
<dbReference type="PANTHER" id="PTHR33908">
    <property type="entry name" value="MANNOSYLTRANSFERASE YKCB-RELATED"/>
    <property type="match status" value="1"/>
</dbReference>
<evidence type="ECO:0000256" key="1">
    <source>
        <dbReference type="ARBA" id="ARBA00004651"/>
    </source>
</evidence>
<feature type="transmembrane region" description="Helical" evidence="8">
    <location>
        <begin position="21"/>
        <end position="43"/>
    </location>
</feature>
<dbReference type="RefSeq" id="WP_198882735.1">
    <property type="nucleotide sequence ID" value="NZ_JAEKJA010000011.1"/>
</dbReference>
<dbReference type="Pfam" id="PF13231">
    <property type="entry name" value="PMT_2"/>
    <property type="match status" value="1"/>
</dbReference>
<dbReference type="GO" id="GO:0009103">
    <property type="term" value="P:lipopolysaccharide biosynthetic process"/>
    <property type="evidence" value="ECO:0007669"/>
    <property type="project" value="UniProtKB-ARBA"/>
</dbReference>
<evidence type="ECO:0000259" key="9">
    <source>
        <dbReference type="Pfam" id="PF13231"/>
    </source>
</evidence>
<keyword evidence="4" id="KW-0808">Transferase</keyword>
<evidence type="ECO:0000256" key="7">
    <source>
        <dbReference type="ARBA" id="ARBA00023136"/>
    </source>
</evidence>
<dbReference type="GO" id="GO:0016763">
    <property type="term" value="F:pentosyltransferase activity"/>
    <property type="evidence" value="ECO:0007669"/>
    <property type="project" value="TreeGrafter"/>
</dbReference>
<evidence type="ECO:0000256" key="3">
    <source>
        <dbReference type="ARBA" id="ARBA00022676"/>
    </source>
</evidence>
<feature type="transmembrane region" description="Helical" evidence="8">
    <location>
        <begin position="173"/>
        <end position="203"/>
    </location>
</feature>
<feature type="transmembrane region" description="Helical" evidence="8">
    <location>
        <begin position="303"/>
        <end position="325"/>
    </location>
</feature>
<keyword evidence="7 8" id="KW-0472">Membrane</keyword>
<evidence type="ECO:0000256" key="4">
    <source>
        <dbReference type="ARBA" id="ARBA00022679"/>
    </source>
</evidence>
<keyword evidence="3" id="KW-0328">Glycosyltransferase</keyword>
<name>A0A934MHD4_9HYPH</name>
<dbReference type="InterPro" id="IPR038731">
    <property type="entry name" value="RgtA/B/C-like"/>
</dbReference>
<evidence type="ECO:0000256" key="5">
    <source>
        <dbReference type="ARBA" id="ARBA00022692"/>
    </source>
</evidence>
<evidence type="ECO:0000313" key="10">
    <source>
        <dbReference type="EMBL" id="MBJ3776830.1"/>
    </source>
</evidence>
<feature type="transmembrane region" description="Helical" evidence="8">
    <location>
        <begin position="117"/>
        <end position="138"/>
    </location>
</feature>
<evidence type="ECO:0000256" key="8">
    <source>
        <dbReference type="SAM" id="Phobius"/>
    </source>
</evidence>
<dbReference type="GO" id="GO:0005886">
    <property type="term" value="C:plasma membrane"/>
    <property type="evidence" value="ECO:0007669"/>
    <property type="project" value="UniProtKB-SubCell"/>
</dbReference>
<evidence type="ECO:0000256" key="2">
    <source>
        <dbReference type="ARBA" id="ARBA00022475"/>
    </source>
</evidence>
<proteinExistence type="predicted"/>
<reference evidence="10" key="1">
    <citation type="submission" date="2020-12" db="EMBL/GenBank/DDBJ databases">
        <title>Bacterial taxonomy.</title>
        <authorList>
            <person name="Pan X."/>
        </authorList>
    </citation>
    <scope>NUCLEOTIDE SEQUENCE</scope>
    <source>
        <strain evidence="10">B2012</strain>
    </source>
</reference>
<accession>A0A934MHD4</accession>
<dbReference type="Proteomes" id="UP000609531">
    <property type="component" value="Unassembled WGS sequence"/>
</dbReference>
<sequence>MRANLDRQQSRWSLTTVGDGLDRLPAAAVVAAILFYVGLVMAVRLSLSPFLEIDEAQFMGAVDLRLVYGNSHPPLYNWLVRGALELTGWNWPLSVALVKGSLLAATHLLTFDAARRVAGVAGGVVALAAAALMPQVSWMSAHTLAHSVLVMAAAAGVVHATVLIAARPSPAAFAWLGLAAGVGALGKYNIAFLIVPLAVAVAATPAIRRSFATPAAWLAPVVFVLLAGPALVAAALHLGASTERLEKLYVESGLTGALDVPFVGFDGFLSLLLAILASAGLVLAALIVGGRRPAGEAAAVERVLTLTLFIGLALAAVGVLAADVHLVRERYLTPLLVTVPLIAALELGRWRWRGLFVAAGVAAFLAVPIGIVAMTMLDKHRFARPYQAVGDAIAAAAPAGRITVASPLPDLAVNTALALRYAGRDAVAEGDRVHPPGTVLVRLWPGHRELPEGVWDEPAGLCEAARLAPDPALRNWTRRTMPVTVRIYTAEACAPISESRARIDARVAVSPL</sequence>
<feature type="transmembrane region" description="Helical" evidence="8">
    <location>
        <begin position="331"/>
        <end position="348"/>
    </location>
</feature>
<dbReference type="AlphaFoldDB" id="A0A934MHD4"/>
<feature type="transmembrane region" description="Helical" evidence="8">
    <location>
        <begin position="355"/>
        <end position="377"/>
    </location>
</feature>
<keyword evidence="2" id="KW-1003">Cell membrane</keyword>
<protein>
    <submittedName>
        <fullName evidence="10">Glycosyltransferase family 39 protein</fullName>
    </submittedName>
</protein>
<keyword evidence="5 8" id="KW-0812">Transmembrane</keyword>
<dbReference type="InterPro" id="IPR050297">
    <property type="entry name" value="LipidA_mod_glycosyltrf_83"/>
</dbReference>
<evidence type="ECO:0000313" key="11">
    <source>
        <dbReference type="Proteomes" id="UP000609531"/>
    </source>
</evidence>
<keyword evidence="11" id="KW-1185">Reference proteome</keyword>
<feature type="transmembrane region" description="Helical" evidence="8">
    <location>
        <begin position="215"/>
        <end position="236"/>
    </location>
</feature>
<organism evidence="10 11">
    <name type="scientific">Acuticoccus mangrovi</name>
    <dbReference type="NCBI Taxonomy" id="2796142"/>
    <lineage>
        <taxon>Bacteria</taxon>
        <taxon>Pseudomonadati</taxon>
        <taxon>Pseudomonadota</taxon>
        <taxon>Alphaproteobacteria</taxon>
        <taxon>Hyphomicrobiales</taxon>
        <taxon>Amorphaceae</taxon>
        <taxon>Acuticoccus</taxon>
    </lineage>
</organism>
<comment type="subcellular location">
    <subcellularLocation>
        <location evidence="1">Cell membrane</location>
        <topology evidence="1">Multi-pass membrane protein</topology>
    </subcellularLocation>
</comment>
<evidence type="ECO:0000256" key="6">
    <source>
        <dbReference type="ARBA" id="ARBA00022989"/>
    </source>
</evidence>
<gene>
    <name evidence="10" type="ORF">JCR33_14080</name>
</gene>
<keyword evidence="6 8" id="KW-1133">Transmembrane helix</keyword>
<dbReference type="PANTHER" id="PTHR33908:SF11">
    <property type="entry name" value="MEMBRANE PROTEIN"/>
    <property type="match status" value="1"/>
</dbReference>
<feature type="domain" description="Glycosyltransferase RgtA/B/C/D-like" evidence="9">
    <location>
        <begin position="71"/>
        <end position="231"/>
    </location>
</feature>